<keyword evidence="2" id="KW-1185">Reference proteome</keyword>
<evidence type="ECO:0000313" key="2">
    <source>
        <dbReference type="Proteomes" id="UP000266861"/>
    </source>
</evidence>
<protein>
    <submittedName>
        <fullName evidence="1">Uncharacterized protein</fullName>
    </submittedName>
</protein>
<reference evidence="1 2" key="1">
    <citation type="submission" date="2018-08" db="EMBL/GenBank/DDBJ databases">
        <title>Genome and evolution of the arbuscular mycorrhizal fungus Diversispora epigaea (formerly Glomus versiforme) and its bacterial endosymbionts.</title>
        <authorList>
            <person name="Sun X."/>
            <person name="Fei Z."/>
            <person name="Harrison M."/>
        </authorList>
    </citation>
    <scope>NUCLEOTIDE SEQUENCE [LARGE SCALE GENOMIC DNA]</scope>
    <source>
        <strain evidence="1 2">IT104</strain>
    </source>
</reference>
<dbReference type="EMBL" id="PQFF01000109">
    <property type="protein sequence ID" value="RHZ81593.1"/>
    <property type="molecule type" value="Genomic_DNA"/>
</dbReference>
<dbReference type="AlphaFoldDB" id="A0A397J9D0"/>
<accession>A0A397J9D0</accession>
<sequence length="241" mass="27253">MVTHSSGYTVILMSSPVTFATFRNPVRISCGIRAPSILCFQTVRLNFHKNLMLQLKEAARGTSKITKKSLKIFSQMKIRLRPSSSASARIFDNILNKNNFKKLKIIVKYPSLIFCKPSLPESALVSRPCKKIIAKHLWKDINQNLAAPQIYFGSEHSPPWLQNNLLVQKNQRTIISFEHTAEISSWIDCKTTACSTTNIPYKFKLIICGFAPRTFVIFFLVTENSSGSKVKGTDEKLIIIL</sequence>
<evidence type="ECO:0000313" key="1">
    <source>
        <dbReference type="EMBL" id="RHZ81593.1"/>
    </source>
</evidence>
<name>A0A397J9D0_9GLOM</name>
<proteinExistence type="predicted"/>
<dbReference type="Proteomes" id="UP000266861">
    <property type="component" value="Unassembled WGS sequence"/>
</dbReference>
<gene>
    <name evidence="1" type="ORF">Glove_117g224</name>
</gene>
<organism evidence="1 2">
    <name type="scientific">Diversispora epigaea</name>
    <dbReference type="NCBI Taxonomy" id="1348612"/>
    <lineage>
        <taxon>Eukaryota</taxon>
        <taxon>Fungi</taxon>
        <taxon>Fungi incertae sedis</taxon>
        <taxon>Mucoromycota</taxon>
        <taxon>Glomeromycotina</taxon>
        <taxon>Glomeromycetes</taxon>
        <taxon>Diversisporales</taxon>
        <taxon>Diversisporaceae</taxon>
        <taxon>Diversispora</taxon>
    </lineage>
</organism>
<comment type="caution">
    <text evidence="1">The sequence shown here is derived from an EMBL/GenBank/DDBJ whole genome shotgun (WGS) entry which is preliminary data.</text>
</comment>